<sequence length="166" mass="17651">MVAGSTGLLEAAPQVSTLGEDRMTGAVTAGHVAGSKFPTLPVAYQQIIFDAAGVDWMHGQISAIVASSADAVTDVRDAGGTFTDMDPAAKQVILDTQEELVDGVIEENVRTDLQASAEKWAGVVEELGYTDDGTLDELDSWYDPETDFRPLATRVFEEAALPHRPA</sequence>
<evidence type="ECO:0000313" key="1">
    <source>
        <dbReference type="EMBL" id="GAA1998098.1"/>
    </source>
</evidence>
<evidence type="ECO:0008006" key="3">
    <source>
        <dbReference type="Google" id="ProtNLM"/>
    </source>
</evidence>
<dbReference type="Gene3D" id="3.40.190.170">
    <property type="entry name" value="Bacterial extracellular solute-binding protein, family 7"/>
    <property type="match status" value="1"/>
</dbReference>
<proteinExistence type="predicted"/>
<keyword evidence="2" id="KW-1185">Reference proteome</keyword>
<dbReference type="RefSeq" id="WP_344306036.1">
    <property type="nucleotide sequence ID" value="NZ_BAAANO010000002.1"/>
</dbReference>
<organism evidence="1 2">
    <name type="scientific">Brevibacterium samyangense</name>
    <dbReference type="NCBI Taxonomy" id="366888"/>
    <lineage>
        <taxon>Bacteria</taxon>
        <taxon>Bacillati</taxon>
        <taxon>Actinomycetota</taxon>
        <taxon>Actinomycetes</taxon>
        <taxon>Micrococcales</taxon>
        <taxon>Brevibacteriaceae</taxon>
        <taxon>Brevibacterium</taxon>
    </lineage>
</organism>
<comment type="caution">
    <text evidence="1">The sequence shown here is derived from an EMBL/GenBank/DDBJ whole genome shotgun (WGS) entry which is preliminary data.</text>
</comment>
<reference evidence="2" key="1">
    <citation type="journal article" date="2019" name="Int. J. Syst. Evol. Microbiol.">
        <title>The Global Catalogue of Microorganisms (GCM) 10K type strain sequencing project: providing services to taxonomists for standard genome sequencing and annotation.</title>
        <authorList>
            <consortium name="The Broad Institute Genomics Platform"/>
            <consortium name="The Broad Institute Genome Sequencing Center for Infectious Disease"/>
            <person name="Wu L."/>
            <person name="Ma J."/>
        </authorList>
    </citation>
    <scope>NUCLEOTIDE SEQUENCE [LARGE SCALE GENOMIC DNA]</scope>
    <source>
        <strain evidence="2">JCM 14546</strain>
    </source>
</reference>
<dbReference type="EMBL" id="BAAANO010000002">
    <property type="protein sequence ID" value="GAA1998098.1"/>
    <property type="molecule type" value="Genomic_DNA"/>
</dbReference>
<dbReference type="Proteomes" id="UP001500755">
    <property type="component" value="Unassembled WGS sequence"/>
</dbReference>
<dbReference type="InterPro" id="IPR038404">
    <property type="entry name" value="TRAP_DctP_sf"/>
</dbReference>
<protein>
    <recommendedName>
        <fullName evidence="3">Extracellular solute-binding protein, family 7</fullName>
    </recommendedName>
</protein>
<evidence type="ECO:0000313" key="2">
    <source>
        <dbReference type="Proteomes" id="UP001500755"/>
    </source>
</evidence>
<gene>
    <name evidence="1" type="ORF">GCM10009755_01610</name>
</gene>
<name>A0ABP5EJM4_9MICO</name>
<accession>A0ABP5EJM4</accession>